<gene>
    <name evidence="1" type="ORF">RMSM_01802</name>
</gene>
<keyword evidence="2" id="KW-1185">Reference proteome</keyword>
<proteinExistence type="predicted"/>
<evidence type="ECO:0000313" key="1">
    <source>
        <dbReference type="EMBL" id="EMI21271.1"/>
    </source>
</evidence>
<evidence type="ECO:0000313" key="2">
    <source>
        <dbReference type="Proteomes" id="UP000011991"/>
    </source>
</evidence>
<sequence>MVSTETREVVIARAAITLPENRQKDGCDRKMKRPYAYATDTARSCVPIF</sequence>
<dbReference type="Proteomes" id="UP000011991">
    <property type="component" value="Unassembled WGS sequence"/>
</dbReference>
<dbReference type="AlphaFoldDB" id="M5RPY1"/>
<dbReference type="EMBL" id="ANOG01000263">
    <property type="protein sequence ID" value="EMI21271.1"/>
    <property type="molecule type" value="Genomic_DNA"/>
</dbReference>
<protein>
    <submittedName>
        <fullName evidence="1">Uncharacterized protein</fullName>
    </submittedName>
</protein>
<organism evidence="1 2">
    <name type="scientific">Rhodopirellula maiorica SM1</name>
    <dbReference type="NCBI Taxonomy" id="1265738"/>
    <lineage>
        <taxon>Bacteria</taxon>
        <taxon>Pseudomonadati</taxon>
        <taxon>Planctomycetota</taxon>
        <taxon>Planctomycetia</taxon>
        <taxon>Pirellulales</taxon>
        <taxon>Pirellulaceae</taxon>
        <taxon>Novipirellula</taxon>
    </lineage>
</organism>
<reference evidence="1 2" key="1">
    <citation type="journal article" date="2013" name="Mar. Genomics">
        <title>Expression of sulfatases in Rhodopirellula baltica and the diversity of sulfatases in the genus Rhodopirellula.</title>
        <authorList>
            <person name="Wegner C.E."/>
            <person name="Richter-Heitmann T."/>
            <person name="Klindworth A."/>
            <person name="Klockow C."/>
            <person name="Richter M."/>
            <person name="Achstetter T."/>
            <person name="Glockner F.O."/>
            <person name="Harder J."/>
        </authorList>
    </citation>
    <scope>NUCLEOTIDE SEQUENCE [LARGE SCALE GENOMIC DNA]</scope>
    <source>
        <strain evidence="1 2">SM1</strain>
    </source>
</reference>
<comment type="caution">
    <text evidence="1">The sequence shown here is derived from an EMBL/GenBank/DDBJ whole genome shotgun (WGS) entry which is preliminary data.</text>
</comment>
<accession>M5RPY1</accession>
<name>M5RPY1_9BACT</name>